<dbReference type="GeneID" id="96081313"/>
<evidence type="ECO:0000313" key="3">
    <source>
        <dbReference type="Proteomes" id="UP001578633"/>
    </source>
</evidence>
<sequence length="163" mass="17544">MHFSIISSVVFAATAMAAPASIYSRSDEDCVPDSYTISDYTLITSPTSGSVEFTFTSSFSSSIIDDPVQAGAHCSAAGASVPNNNECEVANRRLLFDLRGPQDQAYYQITHSWTCSGNQWMSGNAIQIDPLQCVVEGDRRVCTGGPQTFAPQNVRKVCNSPQC</sequence>
<keyword evidence="3" id="KW-1185">Reference proteome</keyword>
<dbReference type="Proteomes" id="UP001578633">
    <property type="component" value="Chromosome 1"/>
</dbReference>
<dbReference type="RefSeq" id="XP_069311233.1">
    <property type="nucleotide sequence ID" value="XM_069448347.1"/>
</dbReference>
<reference evidence="2 3" key="1">
    <citation type="submission" date="2024-09" db="EMBL/GenBank/DDBJ databases">
        <title>T2T genomes of carrot and Alternaria dauci and their utility for understanding host-pathogen interaction during carrot leaf blight disease.</title>
        <authorList>
            <person name="Liu W."/>
            <person name="Xu S."/>
            <person name="Ou C."/>
            <person name="Liu X."/>
            <person name="Zhuang F."/>
            <person name="Deng X.W."/>
        </authorList>
    </citation>
    <scope>NUCLEOTIDE SEQUENCE [LARGE SCALE GENOMIC DNA]</scope>
    <source>
        <strain evidence="2 3">A2016</strain>
    </source>
</reference>
<organism evidence="2 3">
    <name type="scientific">Alternaria dauci</name>
    <dbReference type="NCBI Taxonomy" id="48095"/>
    <lineage>
        <taxon>Eukaryota</taxon>
        <taxon>Fungi</taxon>
        <taxon>Dikarya</taxon>
        <taxon>Ascomycota</taxon>
        <taxon>Pezizomycotina</taxon>
        <taxon>Dothideomycetes</taxon>
        <taxon>Pleosporomycetidae</taxon>
        <taxon>Pleosporales</taxon>
        <taxon>Pleosporineae</taxon>
        <taxon>Pleosporaceae</taxon>
        <taxon>Alternaria</taxon>
        <taxon>Alternaria sect. Porri</taxon>
    </lineage>
</organism>
<proteinExistence type="predicted"/>
<feature type="chain" id="PRO_5045951000" description="Hypersensitive response inducing protein 1" evidence="1">
    <location>
        <begin position="18"/>
        <end position="163"/>
    </location>
</feature>
<evidence type="ECO:0000313" key="2">
    <source>
        <dbReference type="EMBL" id="KAL1800649.1"/>
    </source>
</evidence>
<comment type="caution">
    <text evidence="2">The sequence shown here is derived from an EMBL/GenBank/DDBJ whole genome shotgun (WGS) entry which is preliminary data.</text>
</comment>
<keyword evidence="1" id="KW-0732">Signal</keyword>
<protein>
    <recommendedName>
        <fullName evidence="4">Hypersensitive response inducing protein 1</fullName>
    </recommendedName>
</protein>
<dbReference type="EMBL" id="JBHGVX010000001">
    <property type="protein sequence ID" value="KAL1800649.1"/>
    <property type="molecule type" value="Genomic_DNA"/>
</dbReference>
<evidence type="ECO:0008006" key="4">
    <source>
        <dbReference type="Google" id="ProtNLM"/>
    </source>
</evidence>
<evidence type="ECO:0000256" key="1">
    <source>
        <dbReference type="SAM" id="SignalP"/>
    </source>
</evidence>
<feature type="signal peptide" evidence="1">
    <location>
        <begin position="1"/>
        <end position="17"/>
    </location>
</feature>
<gene>
    <name evidence="2" type="ORF">ACET3X_000991</name>
</gene>
<name>A0ABR3UWC8_9PLEO</name>
<accession>A0ABR3UWC8</accession>